<accession>A0A6A5VGC0</accession>
<dbReference type="EMBL" id="ML976667">
    <property type="protein sequence ID" value="KAF1976224.1"/>
    <property type="molecule type" value="Genomic_DNA"/>
</dbReference>
<dbReference type="SUPFAM" id="SSF56112">
    <property type="entry name" value="Protein kinase-like (PK-like)"/>
    <property type="match status" value="1"/>
</dbReference>
<dbReference type="PANTHER" id="PTHR24359:SF1">
    <property type="entry name" value="INHIBITOR OF NUCLEAR FACTOR KAPPA-B KINASE EPSILON SUBUNIT HOMOLOG 1-RELATED"/>
    <property type="match status" value="1"/>
</dbReference>
<protein>
    <recommendedName>
        <fullName evidence="1">Protein kinase domain-containing protein</fullName>
    </recommendedName>
</protein>
<feature type="domain" description="Protein kinase" evidence="1">
    <location>
        <begin position="1"/>
        <end position="229"/>
    </location>
</feature>
<gene>
    <name evidence="2" type="ORF">BU23DRAFT_565914</name>
</gene>
<proteinExistence type="predicted"/>
<dbReference type="AlphaFoldDB" id="A0A6A5VGC0"/>
<organism evidence="2 3">
    <name type="scientific">Bimuria novae-zelandiae CBS 107.79</name>
    <dbReference type="NCBI Taxonomy" id="1447943"/>
    <lineage>
        <taxon>Eukaryota</taxon>
        <taxon>Fungi</taxon>
        <taxon>Dikarya</taxon>
        <taxon>Ascomycota</taxon>
        <taxon>Pezizomycotina</taxon>
        <taxon>Dothideomycetes</taxon>
        <taxon>Pleosporomycetidae</taxon>
        <taxon>Pleosporales</taxon>
        <taxon>Massarineae</taxon>
        <taxon>Didymosphaeriaceae</taxon>
        <taxon>Bimuria</taxon>
    </lineage>
</organism>
<dbReference type="Proteomes" id="UP000800036">
    <property type="component" value="Unassembled WGS sequence"/>
</dbReference>
<reference evidence="2" key="1">
    <citation type="journal article" date="2020" name="Stud. Mycol.">
        <title>101 Dothideomycetes genomes: a test case for predicting lifestyles and emergence of pathogens.</title>
        <authorList>
            <person name="Haridas S."/>
            <person name="Albert R."/>
            <person name="Binder M."/>
            <person name="Bloem J."/>
            <person name="Labutti K."/>
            <person name="Salamov A."/>
            <person name="Andreopoulos B."/>
            <person name="Baker S."/>
            <person name="Barry K."/>
            <person name="Bills G."/>
            <person name="Bluhm B."/>
            <person name="Cannon C."/>
            <person name="Castanera R."/>
            <person name="Culley D."/>
            <person name="Daum C."/>
            <person name="Ezra D."/>
            <person name="Gonzalez J."/>
            <person name="Henrissat B."/>
            <person name="Kuo A."/>
            <person name="Liang C."/>
            <person name="Lipzen A."/>
            <person name="Lutzoni F."/>
            <person name="Magnuson J."/>
            <person name="Mondo S."/>
            <person name="Nolan M."/>
            <person name="Ohm R."/>
            <person name="Pangilinan J."/>
            <person name="Park H.-J."/>
            <person name="Ramirez L."/>
            <person name="Alfaro M."/>
            <person name="Sun H."/>
            <person name="Tritt A."/>
            <person name="Yoshinaga Y."/>
            <person name="Zwiers L.-H."/>
            <person name="Turgeon B."/>
            <person name="Goodwin S."/>
            <person name="Spatafora J."/>
            <person name="Crous P."/>
            <person name="Grigoriev I."/>
        </authorList>
    </citation>
    <scope>NUCLEOTIDE SEQUENCE</scope>
    <source>
        <strain evidence="2">CBS 107.79</strain>
    </source>
</reference>
<evidence type="ECO:0000313" key="3">
    <source>
        <dbReference type="Proteomes" id="UP000800036"/>
    </source>
</evidence>
<dbReference type="PANTHER" id="PTHR24359">
    <property type="entry name" value="SERINE/THREONINE-PROTEIN KINASE SBK1"/>
    <property type="match status" value="1"/>
</dbReference>
<dbReference type="OrthoDB" id="4062651at2759"/>
<dbReference type="InterPro" id="IPR000719">
    <property type="entry name" value="Prot_kinase_dom"/>
</dbReference>
<dbReference type="GO" id="GO:0004674">
    <property type="term" value="F:protein serine/threonine kinase activity"/>
    <property type="evidence" value="ECO:0007669"/>
    <property type="project" value="TreeGrafter"/>
</dbReference>
<sequence length="318" mass="35318">MKYPEYYVITEWAEDGNLRDMWLRNPNPKMTASLVKEVLKQLLGLAEAFTAAHNLTTGGVTSGSSYRHGDLKPEYIPCFPDGSEIGTFKISDWRKAENKQVATAMRHTRTTARFGTHRYEPPEIETGVRSMLGGKEENRQSLLYDIWALGCITLKFLVWLLYGVDGLDHFNKSVKSELDSDTPFYQPGEHRGKKITWVHNVVRFWMKYMSEDAACRAGTTALGDLLEIVEAGLIIIKLPREGGSFFEPSHQQLIPNSSFGRLKADGITAVVIGSTASPASVESQRHNDSTEQCPSILVTAAQDNAVEGGAPRHTEGAR</sequence>
<evidence type="ECO:0000313" key="2">
    <source>
        <dbReference type="EMBL" id="KAF1976224.1"/>
    </source>
</evidence>
<dbReference type="PROSITE" id="PS50011">
    <property type="entry name" value="PROTEIN_KINASE_DOM"/>
    <property type="match status" value="1"/>
</dbReference>
<keyword evidence="3" id="KW-1185">Reference proteome</keyword>
<dbReference type="InterPro" id="IPR011009">
    <property type="entry name" value="Kinase-like_dom_sf"/>
</dbReference>
<dbReference type="GO" id="GO:0005524">
    <property type="term" value="F:ATP binding"/>
    <property type="evidence" value="ECO:0007669"/>
    <property type="project" value="InterPro"/>
</dbReference>
<dbReference type="Gene3D" id="1.10.510.10">
    <property type="entry name" value="Transferase(Phosphotransferase) domain 1"/>
    <property type="match status" value="1"/>
</dbReference>
<evidence type="ECO:0000259" key="1">
    <source>
        <dbReference type="PROSITE" id="PS50011"/>
    </source>
</evidence>
<name>A0A6A5VGC0_9PLEO</name>